<dbReference type="NCBIfam" id="TIGR00369">
    <property type="entry name" value="unchar_dom_1"/>
    <property type="match status" value="1"/>
</dbReference>
<dbReference type="InterPro" id="IPR039298">
    <property type="entry name" value="ACOT13"/>
</dbReference>
<sequence length="149" mass="15959">MALTHPSIPDDVPEGFVLATHGGAYAQELGPFWSKRGEAEVSLGLRLQPRHCNSVGAAHGGFLATLADLGLIHAAAVMRERAGWPRHQLTTVNLALDYLAPAREGCWLEIRAEVTRLGRNLCFTEGALLADGRRVARASGVMAVLGPRD</sequence>
<evidence type="ECO:0000256" key="1">
    <source>
        <dbReference type="ARBA" id="ARBA00008324"/>
    </source>
</evidence>
<dbReference type="PANTHER" id="PTHR21660:SF1">
    <property type="entry name" value="ACYL-COENZYME A THIOESTERASE 13"/>
    <property type="match status" value="1"/>
</dbReference>
<proteinExistence type="inferred from homology"/>
<accession>A0ABS1V8G8</accession>
<dbReference type="Pfam" id="PF03061">
    <property type="entry name" value="4HBT"/>
    <property type="match status" value="1"/>
</dbReference>
<keyword evidence="5" id="KW-1185">Reference proteome</keyword>
<dbReference type="PANTHER" id="PTHR21660">
    <property type="entry name" value="THIOESTERASE SUPERFAMILY MEMBER-RELATED"/>
    <property type="match status" value="1"/>
</dbReference>
<dbReference type="SUPFAM" id="SSF54637">
    <property type="entry name" value="Thioesterase/thiol ester dehydrase-isomerase"/>
    <property type="match status" value="1"/>
</dbReference>
<protein>
    <submittedName>
        <fullName evidence="4">PaaI family thioesterase</fullName>
    </submittedName>
</protein>
<dbReference type="InterPro" id="IPR003736">
    <property type="entry name" value="PAAI_dom"/>
</dbReference>
<dbReference type="Gene3D" id="3.10.129.10">
    <property type="entry name" value="Hotdog Thioesterase"/>
    <property type="match status" value="1"/>
</dbReference>
<organism evidence="4 5">
    <name type="scientific">Belnapia mucosa</name>
    <dbReference type="NCBI Taxonomy" id="2804532"/>
    <lineage>
        <taxon>Bacteria</taxon>
        <taxon>Pseudomonadati</taxon>
        <taxon>Pseudomonadota</taxon>
        <taxon>Alphaproteobacteria</taxon>
        <taxon>Acetobacterales</taxon>
        <taxon>Roseomonadaceae</taxon>
        <taxon>Belnapia</taxon>
    </lineage>
</organism>
<feature type="domain" description="Thioesterase" evidence="3">
    <location>
        <begin position="56"/>
        <end position="135"/>
    </location>
</feature>
<dbReference type="Proteomes" id="UP000606490">
    <property type="component" value="Unassembled WGS sequence"/>
</dbReference>
<evidence type="ECO:0000313" key="5">
    <source>
        <dbReference type="Proteomes" id="UP000606490"/>
    </source>
</evidence>
<evidence type="ECO:0000313" key="4">
    <source>
        <dbReference type="EMBL" id="MBL6457963.1"/>
    </source>
</evidence>
<comment type="caution">
    <text evidence="4">The sequence shown here is derived from an EMBL/GenBank/DDBJ whole genome shotgun (WGS) entry which is preliminary data.</text>
</comment>
<dbReference type="InterPro" id="IPR029069">
    <property type="entry name" value="HotDog_dom_sf"/>
</dbReference>
<dbReference type="InterPro" id="IPR006683">
    <property type="entry name" value="Thioestr_dom"/>
</dbReference>
<comment type="similarity">
    <text evidence="1">Belongs to the thioesterase PaaI family.</text>
</comment>
<dbReference type="EMBL" id="JAEUXJ010000011">
    <property type="protein sequence ID" value="MBL6457963.1"/>
    <property type="molecule type" value="Genomic_DNA"/>
</dbReference>
<gene>
    <name evidence="4" type="ORF">JMJ55_21750</name>
</gene>
<dbReference type="CDD" id="cd03443">
    <property type="entry name" value="PaaI_thioesterase"/>
    <property type="match status" value="1"/>
</dbReference>
<evidence type="ECO:0000256" key="2">
    <source>
        <dbReference type="ARBA" id="ARBA00022801"/>
    </source>
</evidence>
<reference evidence="4 5" key="1">
    <citation type="submission" date="2021-01" db="EMBL/GenBank/DDBJ databases">
        <title>Belnapia mucosa sp. nov. and Belnapia arida sp. nov., isolated from the Tabernas Desert (Almeria, Spain).</title>
        <authorList>
            <person name="Molina-Menor E."/>
            <person name="Vidal-Verdu A."/>
            <person name="Calonge A."/>
            <person name="Satari L."/>
            <person name="Pereto Magraner J."/>
            <person name="Porcar Miralles M."/>
        </authorList>
    </citation>
    <scope>NUCLEOTIDE SEQUENCE [LARGE SCALE GENOMIC DNA]</scope>
    <source>
        <strain evidence="4 5">T6</strain>
    </source>
</reference>
<dbReference type="RefSeq" id="WP_202827705.1">
    <property type="nucleotide sequence ID" value="NZ_JAEUXJ010000011.1"/>
</dbReference>
<keyword evidence="2" id="KW-0378">Hydrolase</keyword>
<name>A0ABS1V8G8_9PROT</name>
<evidence type="ECO:0000259" key="3">
    <source>
        <dbReference type="Pfam" id="PF03061"/>
    </source>
</evidence>